<evidence type="ECO:0000313" key="4">
    <source>
        <dbReference type="EMBL" id="KDM93317.1"/>
    </source>
</evidence>
<name>A0A066S056_9GAMM</name>
<dbReference type="Pfam" id="PF07411">
    <property type="entry name" value="DUF1508"/>
    <property type="match status" value="2"/>
</dbReference>
<dbReference type="InterPro" id="IPR010879">
    <property type="entry name" value="DUF1508"/>
</dbReference>
<dbReference type="Proteomes" id="UP000027192">
    <property type="component" value="Unassembled WGS sequence"/>
</dbReference>
<dbReference type="STRING" id="1654360.EA58_01520"/>
<evidence type="ECO:0000313" key="5">
    <source>
        <dbReference type="Proteomes" id="UP000027192"/>
    </source>
</evidence>
<feature type="region of interest" description="Disordered" evidence="2">
    <location>
        <begin position="90"/>
        <end position="112"/>
    </location>
</feature>
<dbReference type="AlphaFoldDB" id="A0A066S056"/>
<feature type="domain" description="DUF1508" evidence="3">
    <location>
        <begin position="11"/>
        <end position="57"/>
    </location>
</feature>
<organism evidence="4 5">
    <name type="scientific">Photobacterium galatheae</name>
    <dbReference type="NCBI Taxonomy" id="1654360"/>
    <lineage>
        <taxon>Bacteria</taxon>
        <taxon>Pseudomonadati</taxon>
        <taxon>Pseudomonadota</taxon>
        <taxon>Gammaproteobacteria</taxon>
        <taxon>Vibrionales</taxon>
        <taxon>Vibrionaceae</taxon>
        <taxon>Photobacterium</taxon>
    </lineage>
</organism>
<comment type="caution">
    <text evidence="4">The sequence shown here is derived from an EMBL/GenBank/DDBJ whole genome shotgun (WGS) entry which is preliminary data.</text>
</comment>
<accession>A0A066S056</accession>
<keyword evidence="5" id="KW-1185">Reference proteome</keyword>
<protein>
    <recommendedName>
        <fullName evidence="3">DUF1508 domain-containing protein</fullName>
    </recommendedName>
</protein>
<proteinExistence type="inferred from homology"/>
<sequence length="112" mass="12257">MEMGSYELKKAKNDQIYFVLKAANGEVILKSEMYTTKAAAQNGIKSVQTNSPNAEQFELKEGANGQFHFNLKAKNHQIIGSSEMYKSKAGADNGIKSVQKNGPTDKVKDLTA</sequence>
<dbReference type="InterPro" id="IPR036913">
    <property type="entry name" value="YegP-like_sf"/>
</dbReference>
<reference evidence="4 5" key="1">
    <citation type="submission" date="2014-04" db="EMBL/GenBank/DDBJ databases">
        <title>Draft genome sequence of Photobacterium halotolerans S2753: a solonamide, ngercheumicin and holomycin producer.</title>
        <authorList>
            <person name="Machado H.R."/>
            <person name="Gram L."/>
        </authorList>
    </citation>
    <scope>NUCLEOTIDE SEQUENCE [LARGE SCALE GENOMIC DNA]</scope>
    <source>
        <strain evidence="4 5">S2753</strain>
    </source>
</reference>
<dbReference type="EMBL" id="JMIB01000003">
    <property type="protein sequence ID" value="KDM93317.1"/>
    <property type="molecule type" value="Genomic_DNA"/>
</dbReference>
<comment type="similarity">
    <text evidence="1">Belongs to the UPF0339 family. Duplicated subfamily.</text>
</comment>
<evidence type="ECO:0000256" key="1">
    <source>
        <dbReference type="ARBA" id="ARBA00007576"/>
    </source>
</evidence>
<feature type="domain" description="DUF1508" evidence="3">
    <location>
        <begin position="64"/>
        <end position="109"/>
    </location>
</feature>
<gene>
    <name evidence="4" type="ORF">EA58_01520</name>
</gene>
<evidence type="ECO:0000259" key="3">
    <source>
        <dbReference type="Pfam" id="PF07411"/>
    </source>
</evidence>
<dbReference type="InterPro" id="IPR051141">
    <property type="entry name" value="UPF0339_domain"/>
</dbReference>
<dbReference type="PANTHER" id="PTHR40606">
    <property type="match status" value="1"/>
</dbReference>
<evidence type="ECO:0000256" key="2">
    <source>
        <dbReference type="SAM" id="MobiDB-lite"/>
    </source>
</evidence>
<dbReference type="PANTHER" id="PTHR40606:SF1">
    <property type="entry name" value="UPF0339 PROTEIN YEGP"/>
    <property type="match status" value="1"/>
</dbReference>
<feature type="compositionally biased region" description="Basic and acidic residues" evidence="2">
    <location>
        <begin position="103"/>
        <end position="112"/>
    </location>
</feature>
<dbReference type="SUPFAM" id="SSF160113">
    <property type="entry name" value="YegP-like"/>
    <property type="match status" value="2"/>
</dbReference>
<dbReference type="Gene3D" id="2.30.29.80">
    <property type="match status" value="1"/>
</dbReference>